<dbReference type="STRING" id="477680.SAMN05421788_109145"/>
<dbReference type="InterPro" id="IPR001789">
    <property type="entry name" value="Sig_transdc_resp-reg_receiver"/>
</dbReference>
<comment type="caution">
    <text evidence="2">Lacks conserved residue(s) required for the propagation of feature annotation.</text>
</comment>
<dbReference type="PANTHER" id="PTHR44591:SF23">
    <property type="entry name" value="CHEY SUBFAMILY"/>
    <property type="match status" value="1"/>
</dbReference>
<dbReference type="InterPro" id="IPR050595">
    <property type="entry name" value="Bact_response_regulator"/>
</dbReference>
<dbReference type="OrthoDB" id="669399at2"/>
<evidence type="ECO:0000256" key="1">
    <source>
        <dbReference type="ARBA" id="ARBA00022553"/>
    </source>
</evidence>
<evidence type="ECO:0000256" key="2">
    <source>
        <dbReference type="PROSITE-ProRule" id="PRU00169"/>
    </source>
</evidence>
<dbReference type="Pfam" id="PF00072">
    <property type="entry name" value="Response_reg"/>
    <property type="match status" value="1"/>
</dbReference>
<dbReference type="PANTHER" id="PTHR44591">
    <property type="entry name" value="STRESS RESPONSE REGULATOR PROTEIN 1"/>
    <property type="match status" value="1"/>
</dbReference>
<dbReference type="Proteomes" id="UP000186917">
    <property type="component" value="Unassembled WGS sequence"/>
</dbReference>
<dbReference type="RefSeq" id="WP_076381464.1">
    <property type="nucleotide sequence ID" value="NZ_AP017422.1"/>
</dbReference>
<dbReference type="SMART" id="SM00448">
    <property type="entry name" value="REC"/>
    <property type="match status" value="1"/>
</dbReference>
<dbReference type="KEGG" id="fln:FLA_3528"/>
<dbReference type="PROSITE" id="PS50110">
    <property type="entry name" value="RESPONSE_REGULATORY"/>
    <property type="match status" value="1"/>
</dbReference>
<evidence type="ECO:0000313" key="4">
    <source>
        <dbReference type="EMBL" id="SIT30159.1"/>
    </source>
</evidence>
<feature type="domain" description="Response regulatory" evidence="3">
    <location>
        <begin position="10"/>
        <end position="127"/>
    </location>
</feature>
<accession>A0A173MIN4</accession>
<dbReference type="GO" id="GO:0000160">
    <property type="term" value="P:phosphorelay signal transduction system"/>
    <property type="evidence" value="ECO:0007669"/>
    <property type="project" value="InterPro"/>
</dbReference>
<reference evidence="5" key="1">
    <citation type="submission" date="2017-01" db="EMBL/GenBank/DDBJ databases">
        <authorList>
            <person name="Varghese N."/>
            <person name="Submissions S."/>
        </authorList>
    </citation>
    <scope>NUCLEOTIDE SEQUENCE [LARGE SCALE GENOMIC DNA]</scope>
    <source>
        <strain evidence="5">DSM 21054</strain>
    </source>
</reference>
<evidence type="ECO:0000259" key="3">
    <source>
        <dbReference type="PROSITE" id="PS50110"/>
    </source>
</evidence>
<sequence length="132" mass="15116">MDTLPATRKRILIIEDDGDECDLMAQHFSPYFDITGFADNYDKLIGLLQPNHLPQIILTNLNLPRKNGLEILQELKGNKAYQQIPVIIMSVSFPDFLKIQAMQLGASACVDKPELYNHYETFCKNIYQLTLQ</sequence>
<name>A0A173MIN4_9BACT</name>
<protein>
    <submittedName>
        <fullName evidence="4">Response regulator receiver domain-containing protein</fullName>
    </submittedName>
</protein>
<dbReference type="SUPFAM" id="SSF52172">
    <property type="entry name" value="CheY-like"/>
    <property type="match status" value="1"/>
</dbReference>
<keyword evidence="5" id="KW-1185">Reference proteome</keyword>
<keyword evidence="1" id="KW-0597">Phosphoprotein</keyword>
<dbReference type="Gene3D" id="3.40.50.2300">
    <property type="match status" value="1"/>
</dbReference>
<gene>
    <name evidence="4" type="ORF">SAMN05421788_109145</name>
</gene>
<proteinExistence type="predicted"/>
<organism evidence="4 5">
    <name type="scientific">Filimonas lacunae</name>
    <dbReference type="NCBI Taxonomy" id="477680"/>
    <lineage>
        <taxon>Bacteria</taxon>
        <taxon>Pseudomonadati</taxon>
        <taxon>Bacteroidota</taxon>
        <taxon>Chitinophagia</taxon>
        <taxon>Chitinophagales</taxon>
        <taxon>Chitinophagaceae</taxon>
        <taxon>Filimonas</taxon>
    </lineage>
</organism>
<dbReference type="CDD" id="cd00156">
    <property type="entry name" value="REC"/>
    <property type="match status" value="1"/>
</dbReference>
<dbReference type="InterPro" id="IPR011006">
    <property type="entry name" value="CheY-like_superfamily"/>
</dbReference>
<dbReference type="AlphaFoldDB" id="A0A173MIN4"/>
<evidence type="ECO:0000313" key="5">
    <source>
        <dbReference type="Proteomes" id="UP000186917"/>
    </source>
</evidence>
<dbReference type="EMBL" id="FTOR01000009">
    <property type="protein sequence ID" value="SIT30159.1"/>
    <property type="molecule type" value="Genomic_DNA"/>
</dbReference>